<organism evidence="1">
    <name type="scientific">Xanthomonas hortorum pv. gardneri</name>
    <dbReference type="NCBI Taxonomy" id="2754056"/>
    <lineage>
        <taxon>Bacteria</taxon>
        <taxon>Pseudomonadati</taxon>
        <taxon>Pseudomonadota</taxon>
        <taxon>Gammaproteobacteria</taxon>
        <taxon>Lysobacterales</taxon>
        <taxon>Lysobacteraceae</taxon>
        <taxon>Xanthomonas</taxon>
    </lineage>
</organism>
<proteinExistence type="predicted"/>
<gene>
    <name evidence="1" type="ORF">CFBP8129_12130</name>
</gene>
<dbReference type="EMBL" id="LR828253">
    <property type="protein sequence ID" value="CAD0314017.1"/>
    <property type="molecule type" value="Genomic_DNA"/>
</dbReference>
<protein>
    <submittedName>
        <fullName evidence="1">Uncharacterized protein</fullName>
    </submittedName>
</protein>
<accession>A0A0G8KS90</accession>
<sequence length="72" mass="7819">MSYDTQEMPVFAARQVAHHFDLTAIVFEWNCADSLNVTPSLEGIGTPIHFLTPADVDVAIVAVDGAFAEAQR</sequence>
<evidence type="ECO:0000313" key="1">
    <source>
        <dbReference type="EMBL" id="CAD0314017.1"/>
    </source>
</evidence>
<dbReference type="OrthoDB" id="6053227at2"/>
<dbReference type="AlphaFoldDB" id="A0A0G8KS90"/>
<name>A0A0G8KS90_9XANT</name>
<reference evidence="1" key="1">
    <citation type="submission" date="2020-07" db="EMBL/GenBank/DDBJ databases">
        <authorList>
            <person name="Pothier F. J."/>
        </authorList>
    </citation>
    <scope>NUCLEOTIDE SEQUENCE</scope>
    <source>
        <strain evidence="1">CFBP 8129</strain>
    </source>
</reference>
<dbReference type="EMBL" id="LR828253">
    <property type="protein sequence ID" value="CAD0314027.1"/>
    <property type="molecule type" value="Genomic_DNA"/>
</dbReference>